<evidence type="ECO:0000313" key="2">
    <source>
        <dbReference type="EMBL" id="TDZ80009.1"/>
    </source>
</evidence>
<feature type="domain" description="HTH marR-type" evidence="1">
    <location>
        <begin position="16"/>
        <end position="148"/>
    </location>
</feature>
<dbReference type="SUPFAM" id="SSF46785">
    <property type="entry name" value="Winged helix' DNA-binding domain"/>
    <property type="match status" value="1"/>
</dbReference>
<dbReference type="GO" id="GO:0006950">
    <property type="term" value="P:response to stress"/>
    <property type="evidence" value="ECO:0007669"/>
    <property type="project" value="TreeGrafter"/>
</dbReference>
<evidence type="ECO:0000259" key="1">
    <source>
        <dbReference type="PROSITE" id="PS50995"/>
    </source>
</evidence>
<dbReference type="InterPro" id="IPR036388">
    <property type="entry name" value="WH-like_DNA-bd_sf"/>
</dbReference>
<dbReference type="GO" id="GO:0003700">
    <property type="term" value="F:DNA-binding transcription factor activity"/>
    <property type="evidence" value="ECO:0007669"/>
    <property type="project" value="InterPro"/>
</dbReference>
<dbReference type="PANTHER" id="PTHR33164">
    <property type="entry name" value="TRANSCRIPTIONAL REGULATOR, MARR FAMILY"/>
    <property type="match status" value="1"/>
</dbReference>
<dbReference type="InterPro" id="IPR036390">
    <property type="entry name" value="WH_DNA-bd_sf"/>
</dbReference>
<reference evidence="2 3" key="1">
    <citation type="journal article" date="2019" name="Sci. Rep.">
        <title>Extended insight into the Mycobacterium chelonae-abscessus complex through whole genome sequencing of Mycobacterium salmoniphilum outbreak and Mycobacterium salmoniphilum-like strains.</title>
        <authorList>
            <person name="Behra P.R.K."/>
            <person name="Das S."/>
            <person name="Pettersson B.M.F."/>
            <person name="Shirreff L."/>
            <person name="DuCote T."/>
            <person name="Jacobsson K.G."/>
            <person name="Ennis D.G."/>
            <person name="Kirsebom L.A."/>
        </authorList>
    </citation>
    <scope>NUCLEOTIDE SEQUENCE [LARGE SCALE GENOMIC DNA]</scope>
    <source>
        <strain evidence="2 3">DE 4585</strain>
    </source>
</reference>
<dbReference type="InterPro" id="IPR000835">
    <property type="entry name" value="HTH_MarR-typ"/>
</dbReference>
<name>A0A4R8S0C4_9MYCO</name>
<sequence length="158" mass="16976">MSSILTPVAQQNPGGRPDLAALMVPLGRSLMRAELPILEAHGVTMWAYAVLTALRDNEASSQASLAGAIGADRTRIIAVLDDLQERKMINRQPDASDRRSNLLSLTASGRKTVTAVQKAIQDNEKRILAGVPSADRDAFLRVLTHLTALDDAQIGPRS</sequence>
<dbReference type="Gene3D" id="1.10.10.10">
    <property type="entry name" value="Winged helix-like DNA-binding domain superfamily/Winged helix DNA-binding domain"/>
    <property type="match status" value="1"/>
</dbReference>
<evidence type="ECO:0000313" key="3">
    <source>
        <dbReference type="Proteomes" id="UP000295117"/>
    </source>
</evidence>
<dbReference type="SMART" id="SM00347">
    <property type="entry name" value="HTH_MARR"/>
    <property type="match status" value="1"/>
</dbReference>
<dbReference type="Pfam" id="PF01047">
    <property type="entry name" value="MarR"/>
    <property type="match status" value="1"/>
</dbReference>
<dbReference type="PANTHER" id="PTHR33164:SF43">
    <property type="entry name" value="HTH-TYPE TRANSCRIPTIONAL REPRESSOR YETL"/>
    <property type="match status" value="1"/>
</dbReference>
<dbReference type="InterPro" id="IPR039422">
    <property type="entry name" value="MarR/SlyA-like"/>
</dbReference>
<comment type="caution">
    <text evidence="2">The sequence shown here is derived from an EMBL/GenBank/DDBJ whole genome shotgun (WGS) entry which is preliminary data.</text>
</comment>
<dbReference type="AlphaFoldDB" id="A0A4R8S0C4"/>
<accession>A0A4R8S0C4</accession>
<dbReference type="PRINTS" id="PR00598">
    <property type="entry name" value="HTHMARR"/>
</dbReference>
<protein>
    <submittedName>
        <fullName evidence="2">Transcriptional regulator SlyA</fullName>
    </submittedName>
</protein>
<organism evidence="2 3">
    <name type="scientific">Mycobacteroides salmoniphilum</name>
    <dbReference type="NCBI Taxonomy" id="404941"/>
    <lineage>
        <taxon>Bacteria</taxon>
        <taxon>Bacillati</taxon>
        <taxon>Actinomycetota</taxon>
        <taxon>Actinomycetes</taxon>
        <taxon>Mycobacteriales</taxon>
        <taxon>Mycobacteriaceae</taxon>
        <taxon>Mycobacteroides</taxon>
    </lineage>
</organism>
<dbReference type="PROSITE" id="PS50995">
    <property type="entry name" value="HTH_MARR_2"/>
    <property type="match status" value="1"/>
</dbReference>
<dbReference type="EMBL" id="PECH01000008">
    <property type="protein sequence ID" value="TDZ80009.1"/>
    <property type="molecule type" value="Genomic_DNA"/>
</dbReference>
<gene>
    <name evidence="2" type="primary">slyA_3</name>
    <name evidence="2" type="ORF">DE4585_03758</name>
</gene>
<proteinExistence type="predicted"/>
<dbReference type="Proteomes" id="UP000295117">
    <property type="component" value="Unassembled WGS sequence"/>
</dbReference>